<protein>
    <recommendedName>
        <fullName evidence="2">Heterokaryon incompatibility domain-containing protein</fullName>
    </recommendedName>
</protein>
<comment type="caution">
    <text evidence="3">The sequence shown here is derived from an EMBL/GenBank/DDBJ whole genome shotgun (WGS) entry which is preliminary data.</text>
</comment>
<evidence type="ECO:0000313" key="4">
    <source>
        <dbReference type="Proteomes" id="UP001215151"/>
    </source>
</evidence>
<name>A0AAD7TUA2_9APHY</name>
<dbReference type="PANTHER" id="PTHR33112">
    <property type="entry name" value="DOMAIN PROTEIN, PUTATIVE-RELATED"/>
    <property type="match status" value="1"/>
</dbReference>
<feature type="domain" description="Heterokaryon incompatibility" evidence="2">
    <location>
        <begin position="201"/>
        <end position="302"/>
    </location>
</feature>
<keyword evidence="4" id="KW-1185">Reference proteome</keyword>
<gene>
    <name evidence="3" type="ORF">ONZ51_g5293</name>
</gene>
<evidence type="ECO:0000256" key="1">
    <source>
        <dbReference type="SAM" id="MobiDB-lite"/>
    </source>
</evidence>
<dbReference type="Pfam" id="PF06985">
    <property type="entry name" value="HET"/>
    <property type="match status" value="2"/>
</dbReference>
<dbReference type="Proteomes" id="UP001215151">
    <property type="component" value="Unassembled WGS sequence"/>
</dbReference>
<organism evidence="3 4">
    <name type="scientific">Trametes cubensis</name>
    <dbReference type="NCBI Taxonomy" id="1111947"/>
    <lineage>
        <taxon>Eukaryota</taxon>
        <taxon>Fungi</taxon>
        <taxon>Dikarya</taxon>
        <taxon>Basidiomycota</taxon>
        <taxon>Agaricomycotina</taxon>
        <taxon>Agaricomycetes</taxon>
        <taxon>Polyporales</taxon>
        <taxon>Polyporaceae</taxon>
        <taxon>Trametes</taxon>
    </lineage>
</organism>
<sequence>MATDSRLDRDVCAHCRETVFAARFGLWDDPVEMTQDGEDRVRWTGGYTFTTSMDEWELCEESDCLWSDRFFGLGLSPEFETSDSGSAVMHVRVGTPRPLTSGMAAQMIVVINDSSVEESLLFAHEDDPAAAWIEGRTRNPYIGRPNVLATARAYIEDCVKNHERCRSLEDRIPLPTRLIDCSDPLCPRIIETKDLNTCDPYIALSYVWGEAQPHRTTTDNLPSYMKSLDIALLPQTVRDAIRITHTLGVQYLWIDSLCIIQDSREDKHRELTKMRDVYLHALLTIDAGNANRVSQGFLHDGQPLSESGIPLLCPPCAEGGSPQVGSFYILRHGPEHYDPDPDICPHQDEHRLSDYGHTGKRAWCLQEALMSRRHLLFTEQALQFRCRSATRNIGGFRDDADSYLHQWTVTSSMPDIILRPTLSLSPGSEEWVTIHQAWHNVVEEYAARSLTYPSDTLVACAGLAEVFGRALGSDYLAGLWRDSLLHDLLWFIRPKRDGPNTSSREYCAPSWSWAAIESSGSSLADGFSYGGVFSGDGESVSEELVDVVECAVTLEDPKLPFGAVTAGYLVLRATLLGPYVMCIDLFGRIVPMPANDADPNGDVDSSWQARRPDMEQLGRIYRTFLDSRYDDDDEVVENMWLLPLVLQDQGDGIAPLDKPRTMVLDSATGSTTLPPRTTLSPSAQPDPRRTGRPDDVCVHCWGTIFAENFGLRGMAVYSLAGEMLVGGYTFSLSLGDLLACKEKNCVWYRCLCDRGIFDEMLEWFKNPENVWMHLTVGRPGQTEETTEEPTEPVETEEIIVVVNENRAFEVSTGADNPAAAWINAWAGTLRVPTVDLWGFVNASIEECVREHKTCQNFSDWSRPEASLPTRLIDCSDPLRPRILETTGLDPHTEYVALSYVWGGEQPNRMTVKNLSAYMEGIDPTLLPKTIVDAIQITHALGIRYLWTDSLCIVQDSREDKHRELSKMRNVYVQAFLTIDAAIAENASRGILHDPESVSTVAVEASAWLPFAWSRQHTQSPQRFMDLFEGVPGADLISLNSSSPRTLAERTRGYTGRRAWCLQEMLMTGRRLRFTELVHFRCRSSHHQNPGSYSSSDTLLGTEGIPDFVFHPTPSVILGTRNGFAIHVAWVQVVEDYTQRSLSYPEDKLVACAGLAETFGHALGFRTDYLAGLWRNSLLVDLLWMEPNAPIASGTRGRGDACAPSWSWAASGHPVWFPKGLYDDTRRRVRVELSEVVECAVTPDDPALPFGRVVAGSHIILRAPLLGPYNTEHLRSQLNEDDRYLWLDGSYRRDQEMPADAPLWVVPLIYVTSDAQMKWLVACIVVQRHSGELDVANANAVLEGPLCVYRRVGCCIFGHRDEAPGTDFTNELVDSLKARVDEQWDFPRTTIKLV</sequence>
<dbReference type="PANTHER" id="PTHR33112:SF16">
    <property type="entry name" value="HETEROKARYON INCOMPATIBILITY DOMAIN-CONTAINING PROTEIN"/>
    <property type="match status" value="1"/>
</dbReference>
<dbReference type="EMBL" id="JAPEVG010000112">
    <property type="protein sequence ID" value="KAJ8482534.1"/>
    <property type="molecule type" value="Genomic_DNA"/>
</dbReference>
<feature type="domain" description="Heterokaryon incompatibility" evidence="2">
    <location>
        <begin position="894"/>
        <end position="1063"/>
    </location>
</feature>
<evidence type="ECO:0000313" key="3">
    <source>
        <dbReference type="EMBL" id="KAJ8482534.1"/>
    </source>
</evidence>
<feature type="compositionally biased region" description="Low complexity" evidence="1">
    <location>
        <begin position="668"/>
        <end position="682"/>
    </location>
</feature>
<feature type="region of interest" description="Disordered" evidence="1">
    <location>
        <begin position="665"/>
        <end position="692"/>
    </location>
</feature>
<accession>A0AAD7TUA2</accession>
<evidence type="ECO:0000259" key="2">
    <source>
        <dbReference type="Pfam" id="PF06985"/>
    </source>
</evidence>
<dbReference type="InterPro" id="IPR010730">
    <property type="entry name" value="HET"/>
</dbReference>
<proteinExistence type="predicted"/>
<reference evidence="3" key="1">
    <citation type="submission" date="2022-11" db="EMBL/GenBank/DDBJ databases">
        <title>Genome Sequence of Cubamyces cubensis.</title>
        <authorList>
            <person name="Buettner E."/>
        </authorList>
    </citation>
    <scope>NUCLEOTIDE SEQUENCE</scope>
    <source>
        <strain evidence="3">MPL-01</strain>
    </source>
</reference>